<dbReference type="PROSITE" id="PS51257">
    <property type="entry name" value="PROKAR_LIPOPROTEIN"/>
    <property type="match status" value="1"/>
</dbReference>
<organism evidence="2">
    <name type="scientific">uncultured Chloroflexota bacterium</name>
    <dbReference type="NCBI Taxonomy" id="166587"/>
    <lineage>
        <taxon>Bacteria</taxon>
        <taxon>Bacillati</taxon>
        <taxon>Chloroflexota</taxon>
        <taxon>environmental samples</taxon>
    </lineage>
</organism>
<dbReference type="Pfam" id="PF13416">
    <property type="entry name" value="SBP_bac_8"/>
    <property type="match status" value="1"/>
</dbReference>
<keyword evidence="1" id="KW-0732">Signal</keyword>
<feature type="signal peptide" evidence="1">
    <location>
        <begin position="1"/>
        <end position="26"/>
    </location>
</feature>
<reference evidence="2" key="1">
    <citation type="submission" date="2020-02" db="EMBL/GenBank/DDBJ databases">
        <authorList>
            <person name="Meier V. D."/>
        </authorList>
    </citation>
    <scope>NUCLEOTIDE SEQUENCE</scope>
    <source>
        <strain evidence="2">AVDCRST_MAG77</strain>
    </source>
</reference>
<protein>
    <recommendedName>
        <fullName evidence="3">ABC transporter, substrate-binding protein (Cluster 1, maltose/g3p/polyamine/iron)</fullName>
    </recommendedName>
</protein>
<dbReference type="PROSITE" id="PS51318">
    <property type="entry name" value="TAT"/>
    <property type="match status" value="1"/>
</dbReference>
<dbReference type="InterPro" id="IPR050490">
    <property type="entry name" value="Bact_solute-bd_prot1"/>
</dbReference>
<proteinExistence type="predicted"/>
<name>A0A6J4JTU5_9CHLR</name>
<dbReference type="PANTHER" id="PTHR43649">
    <property type="entry name" value="ARABINOSE-BINDING PROTEIN-RELATED"/>
    <property type="match status" value="1"/>
</dbReference>
<dbReference type="AlphaFoldDB" id="A0A6J4JTU5"/>
<gene>
    <name evidence="2" type="ORF">AVDCRST_MAG77-4393</name>
</gene>
<feature type="chain" id="PRO_5026996425" description="ABC transporter, substrate-binding protein (Cluster 1, maltose/g3p/polyamine/iron)" evidence="1">
    <location>
        <begin position="27"/>
        <end position="470"/>
    </location>
</feature>
<dbReference type="SUPFAM" id="SSF53850">
    <property type="entry name" value="Periplasmic binding protein-like II"/>
    <property type="match status" value="1"/>
</dbReference>
<evidence type="ECO:0000313" key="2">
    <source>
        <dbReference type="EMBL" id="CAA9287344.1"/>
    </source>
</evidence>
<evidence type="ECO:0008006" key="3">
    <source>
        <dbReference type="Google" id="ProtNLM"/>
    </source>
</evidence>
<dbReference type="Gene3D" id="3.40.190.10">
    <property type="entry name" value="Periplasmic binding protein-like II"/>
    <property type="match status" value="1"/>
</dbReference>
<dbReference type="InterPro" id="IPR006311">
    <property type="entry name" value="TAT_signal"/>
</dbReference>
<dbReference type="CDD" id="cd14748">
    <property type="entry name" value="PBP2_UgpB"/>
    <property type="match status" value="1"/>
</dbReference>
<dbReference type="InterPro" id="IPR006059">
    <property type="entry name" value="SBP"/>
</dbReference>
<evidence type="ECO:0000256" key="1">
    <source>
        <dbReference type="SAM" id="SignalP"/>
    </source>
</evidence>
<sequence>MREQFLSRRRLLAAGAALTTTISACAAPSGGTGGPELAGRRAEPVSLTYWKSLSGPRHEAQARLVEAFNAQRGDVRVSMEHVGEYGPAADKLRLALAGGTPPDVMLLGANTEMPYFARLGVLQELDGFARGAGGARGDALDGLYPGFVRDSRFACTGTSSGAGSAAGTGDACPHPDGALHQLPFARSTPLLYANLDLLRSAGLPETLPATWPDFLETAQHLLHHTRRSGAEDSALSTVHSALAYGAGNSWWEFQSALWAFGGAFSDARRVARIGEPASVRAVQFLADLVHRHRVALATKNAPAEFLRGNIAFLTTSTANLTQLVDGASFRVGVAPPPGMSGREAAVPGGGAGLSILRPVARRAREKAWELLTFMTSTESTAFFAQATGYTPVRPAAMESPALSGFLERYPAARVALAQQDRVRTADAVLAAPGVNTLIQDALQAVLFEGAAVPATCDALATALKRAAEQS</sequence>
<accession>A0A6J4JTU5</accession>
<dbReference type="PANTHER" id="PTHR43649:SF30">
    <property type="entry name" value="ABC TRANSPORTER SUBSTRATE-BINDING PROTEIN"/>
    <property type="match status" value="1"/>
</dbReference>
<dbReference type="EMBL" id="CADCTC010000231">
    <property type="protein sequence ID" value="CAA9287344.1"/>
    <property type="molecule type" value="Genomic_DNA"/>
</dbReference>